<feature type="domain" description="GST N-terminal" evidence="2">
    <location>
        <begin position="5"/>
        <end position="90"/>
    </location>
</feature>
<keyword evidence="5" id="KW-1185">Reference proteome</keyword>
<dbReference type="InterPro" id="IPR010987">
    <property type="entry name" value="Glutathione-S-Trfase_C-like"/>
</dbReference>
<dbReference type="InterPro" id="IPR004046">
    <property type="entry name" value="GST_C"/>
</dbReference>
<dbReference type="EMBL" id="MU007011">
    <property type="protein sequence ID" value="KAF2436170.1"/>
    <property type="molecule type" value="Genomic_DNA"/>
</dbReference>
<dbReference type="InterPro" id="IPR036249">
    <property type="entry name" value="Thioredoxin-like_sf"/>
</dbReference>
<reference evidence="4" key="1">
    <citation type="journal article" date="2020" name="Stud. Mycol.">
        <title>101 Dothideomycetes genomes: a test case for predicting lifestyles and emergence of pathogens.</title>
        <authorList>
            <person name="Haridas S."/>
            <person name="Albert R."/>
            <person name="Binder M."/>
            <person name="Bloem J."/>
            <person name="Labutti K."/>
            <person name="Salamov A."/>
            <person name="Andreopoulos B."/>
            <person name="Baker S."/>
            <person name="Barry K."/>
            <person name="Bills G."/>
            <person name="Bluhm B."/>
            <person name="Cannon C."/>
            <person name="Castanera R."/>
            <person name="Culley D."/>
            <person name="Daum C."/>
            <person name="Ezra D."/>
            <person name="Gonzalez J."/>
            <person name="Henrissat B."/>
            <person name="Kuo A."/>
            <person name="Liang C."/>
            <person name="Lipzen A."/>
            <person name="Lutzoni F."/>
            <person name="Magnuson J."/>
            <person name="Mondo S."/>
            <person name="Nolan M."/>
            <person name="Ohm R."/>
            <person name="Pangilinan J."/>
            <person name="Park H.-J."/>
            <person name="Ramirez L."/>
            <person name="Alfaro M."/>
            <person name="Sun H."/>
            <person name="Tritt A."/>
            <person name="Yoshinaga Y."/>
            <person name="Zwiers L.-H."/>
            <person name="Turgeon B."/>
            <person name="Goodwin S."/>
            <person name="Spatafora J."/>
            <person name="Crous P."/>
            <person name="Grigoriev I."/>
        </authorList>
    </citation>
    <scope>NUCLEOTIDE SEQUENCE</scope>
    <source>
        <strain evidence="4">CBS 130266</strain>
    </source>
</reference>
<dbReference type="PROSITE" id="PS50404">
    <property type="entry name" value="GST_NTER"/>
    <property type="match status" value="1"/>
</dbReference>
<comment type="similarity">
    <text evidence="1">Belongs to the GST superfamily.</text>
</comment>
<dbReference type="SFLD" id="SFLDG01151">
    <property type="entry name" value="Main.2:_Nu-like"/>
    <property type="match status" value="1"/>
</dbReference>
<evidence type="ECO:0000313" key="5">
    <source>
        <dbReference type="Proteomes" id="UP000800235"/>
    </source>
</evidence>
<dbReference type="InterPro" id="IPR040079">
    <property type="entry name" value="Glutathione_S-Trfase"/>
</dbReference>
<dbReference type="PANTHER" id="PTHR44051:SF8">
    <property type="entry name" value="GLUTATHIONE S-TRANSFERASE GSTA"/>
    <property type="match status" value="1"/>
</dbReference>
<dbReference type="SFLD" id="SFLDG00358">
    <property type="entry name" value="Main_(cytGST)"/>
    <property type="match status" value="1"/>
</dbReference>
<dbReference type="Pfam" id="PF13409">
    <property type="entry name" value="GST_N_2"/>
    <property type="match status" value="1"/>
</dbReference>
<dbReference type="Pfam" id="PF00043">
    <property type="entry name" value="GST_C"/>
    <property type="match status" value="1"/>
</dbReference>
<dbReference type="PANTHER" id="PTHR44051">
    <property type="entry name" value="GLUTATHIONE S-TRANSFERASE-RELATED"/>
    <property type="match status" value="1"/>
</dbReference>
<dbReference type="Gene3D" id="1.20.1050.10">
    <property type="match status" value="1"/>
</dbReference>
<dbReference type="SUPFAM" id="SSF47616">
    <property type="entry name" value="GST C-terminal domain-like"/>
    <property type="match status" value="1"/>
</dbReference>
<dbReference type="CDD" id="cd03048">
    <property type="entry name" value="GST_N_Ure2p_like"/>
    <property type="match status" value="1"/>
</dbReference>
<dbReference type="OrthoDB" id="422574at2759"/>
<dbReference type="SUPFAM" id="SSF52833">
    <property type="entry name" value="Thioredoxin-like"/>
    <property type="match status" value="1"/>
</dbReference>
<evidence type="ECO:0000256" key="1">
    <source>
        <dbReference type="ARBA" id="ARBA00007409"/>
    </source>
</evidence>
<evidence type="ECO:0000313" key="4">
    <source>
        <dbReference type="EMBL" id="KAF2436170.1"/>
    </source>
</evidence>
<dbReference type="Proteomes" id="UP000800235">
    <property type="component" value="Unassembled WGS sequence"/>
</dbReference>
<name>A0A9P4P2L6_9PEZI</name>
<protein>
    <submittedName>
        <fullName evidence="4">Glutathione S-transferase</fullName>
    </submittedName>
</protein>
<sequence length="257" mass="29935">MSSPKPKIELYTAGTPNGQKSSIILEELSLPYKVHGLDLPANDQKAEWYLKINPNGRIPALVDSTTGTPKRIFESGALMLYLCENYDKDHKISFEYDSDEYWEMMCWHTWMQSGLGPMQGQANHFYRYAPEKIEYGIKRYQTETKRLYQVLEDRLKEQEGKGEGLWLVGGKYSIADLNCFCWVNWAEWAGVGLDTFPKVKKWLDVINERPAVKKGLDVPSKFELKKAMETKEGEREYEKYHSNWVMKGQEKDQETHK</sequence>
<gene>
    <name evidence="4" type="ORF">EJ08DRAFT_229014</name>
</gene>
<dbReference type="InterPro" id="IPR036282">
    <property type="entry name" value="Glutathione-S-Trfase_C_sf"/>
</dbReference>
<dbReference type="InterPro" id="IPR004045">
    <property type="entry name" value="Glutathione_S-Trfase_N"/>
</dbReference>
<proteinExistence type="inferred from homology"/>
<feature type="domain" description="GST C-terminal" evidence="3">
    <location>
        <begin position="97"/>
        <end position="228"/>
    </location>
</feature>
<evidence type="ECO:0000259" key="2">
    <source>
        <dbReference type="PROSITE" id="PS50404"/>
    </source>
</evidence>
<dbReference type="PROSITE" id="PS50405">
    <property type="entry name" value="GST_CTER"/>
    <property type="match status" value="1"/>
</dbReference>
<accession>A0A9P4P2L6</accession>
<dbReference type="Gene3D" id="3.40.30.10">
    <property type="entry name" value="Glutaredoxin"/>
    <property type="match status" value="1"/>
</dbReference>
<dbReference type="SFLD" id="SFLDS00019">
    <property type="entry name" value="Glutathione_Transferase_(cytos"/>
    <property type="match status" value="1"/>
</dbReference>
<organism evidence="4 5">
    <name type="scientific">Tothia fuscella</name>
    <dbReference type="NCBI Taxonomy" id="1048955"/>
    <lineage>
        <taxon>Eukaryota</taxon>
        <taxon>Fungi</taxon>
        <taxon>Dikarya</taxon>
        <taxon>Ascomycota</taxon>
        <taxon>Pezizomycotina</taxon>
        <taxon>Dothideomycetes</taxon>
        <taxon>Pleosporomycetidae</taxon>
        <taxon>Venturiales</taxon>
        <taxon>Cylindrosympodiaceae</taxon>
        <taxon>Tothia</taxon>
    </lineage>
</organism>
<dbReference type="AlphaFoldDB" id="A0A9P4P2L6"/>
<evidence type="ECO:0000259" key="3">
    <source>
        <dbReference type="PROSITE" id="PS50405"/>
    </source>
</evidence>
<comment type="caution">
    <text evidence="4">The sequence shown here is derived from an EMBL/GenBank/DDBJ whole genome shotgun (WGS) entry which is preliminary data.</text>
</comment>